<dbReference type="PIRSF" id="PIRSF001340">
    <property type="entry name" value="AIR_carboxylase"/>
    <property type="match status" value="1"/>
</dbReference>
<dbReference type="InterPro" id="IPR003135">
    <property type="entry name" value="ATP-grasp_carboxylate-amine"/>
</dbReference>
<dbReference type="InterPro" id="IPR040686">
    <property type="entry name" value="PurK_C"/>
</dbReference>
<dbReference type="Pfam" id="PF22660">
    <property type="entry name" value="RS_preATP-grasp-like"/>
    <property type="match status" value="1"/>
</dbReference>
<dbReference type="Pfam" id="PF00731">
    <property type="entry name" value="AIRC"/>
    <property type="match status" value="1"/>
</dbReference>
<evidence type="ECO:0000256" key="6">
    <source>
        <dbReference type="ARBA" id="ARBA00022741"/>
    </source>
</evidence>
<dbReference type="InterPro" id="IPR054350">
    <property type="entry name" value="PurT/PurK_preATP-grasp"/>
</dbReference>
<evidence type="ECO:0000256" key="10">
    <source>
        <dbReference type="ARBA" id="ARBA00023239"/>
    </source>
</evidence>
<dbReference type="EC" id="4.1.1.21" evidence="4 11"/>
<dbReference type="Gene3D" id="3.40.50.1970">
    <property type="match status" value="1"/>
</dbReference>
<dbReference type="InterPro" id="IPR011054">
    <property type="entry name" value="Rudment_hybrid_motif"/>
</dbReference>
<dbReference type="PANTHER" id="PTHR11609:SF5">
    <property type="entry name" value="PHOSPHORIBOSYLAMINOIMIDAZOLE CARBOXYLASE"/>
    <property type="match status" value="1"/>
</dbReference>
<evidence type="ECO:0000256" key="1">
    <source>
        <dbReference type="ARBA" id="ARBA00001244"/>
    </source>
</evidence>
<dbReference type="EMBL" id="SPUK01000001">
    <property type="protein sequence ID" value="TQW00981.1"/>
    <property type="molecule type" value="Genomic_DNA"/>
</dbReference>
<dbReference type="SUPFAM" id="SSF56059">
    <property type="entry name" value="Glutathione synthetase ATP-binding domain-like"/>
    <property type="match status" value="1"/>
</dbReference>
<sequence>MGKHPVIGLLGGGQLGRMLQEAASPLNVELAILDAAGSPAKQICENAKHVSGSFNDPAKIRELAARVDVLTVEIEHVNADVLEEIATKGVSVGAGRPLKKVPCHPSWETIRLIQDKYLQKEHFLRAGIPVAPQMAIEGEALTAAALQAVGDKYGFPFMLKARKGSYDGRGNFQVREPADFDEAIRSMGKLSLYAEKFQPFVKELSVMVVRTEDDDGKLRDVHPYPAVETVHEDSICTKVFLPPRGVQVEASEEARKVASNVIRTLKGRGVYAVEMFVLQDGNIVVNEVAPRPHNSGHLFTEAVPYMSQFKAQLCAILDIFPGKVTLQPRVESAIMLNILGGAAEDSHDSLVDLASLSYDKDMDVYIHLYGKASKPGRKIGHITVTSASAQVSGLEQLAAPLTLEVDKIRSARLASAGAQLRPSDAAAAAATTPAKPVSSRSRSNPLVVVTMGSDSDLPVLKGAFEVLEKFGVPYDYTITSAHRTPHRMVELGQAAAARGVRVLIAAAGGAAHLPGMLASETVLPVIGVPVKATHLDGHDSLLSIVQMPRGCPVATVGINNSTNAGLLAVKILGCTDAGYSTAMAQYMKSMSSEVEAKAGKLEELGWEEYLAKK</sequence>
<keyword evidence="10 11" id="KW-0456">Lyase</keyword>
<evidence type="ECO:0000256" key="2">
    <source>
        <dbReference type="ARBA" id="ARBA00004747"/>
    </source>
</evidence>
<dbReference type="NCBIfam" id="TIGR01161">
    <property type="entry name" value="purK"/>
    <property type="match status" value="1"/>
</dbReference>
<dbReference type="InterPro" id="IPR013815">
    <property type="entry name" value="ATP_grasp_subdomain_1"/>
</dbReference>
<evidence type="ECO:0000256" key="9">
    <source>
        <dbReference type="ARBA" id="ARBA00022840"/>
    </source>
</evidence>
<evidence type="ECO:0000256" key="8">
    <source>
        <dbReference type="ARBA" id="ARBA00022793"/>
    </source>
</evidence>
<keyword evidence="14" id="KW-1185">Reference proteome</keyword>
<dbReference type="SUPFAM" id="SSF51246">
    <property type="entry name" value="Rudiment single hybrid motif"/>
    <property type="match status" value="1"/>
</dbReference>
<dbReference type="HAMAP" id="MF_01928">
    <property type="entry name" value="PurK"/>
    <property type="match status" value="1"/>
</dbReference>
<evidence type="ECO:0000256" key="11">
    <source>
        <dbReference type="PIRNR" id="PIRNR001340"/>
    </source>
</evidence>
<name>A0A545WDT2_9HYPO</name>
<evidence type="ECO:0000256" key="7">
    <source>
        <dbReference type="ARBA" id="ARBA00022755"/>
    </source>
</evidence>
<gene>
    <name evidence="13" type="ORF">IF1G_00912</name>
</gene>
<dbReference type="PROSITE" id="PS50975">
    <property type="entry name" value="ATP_GRASP"/>
    <property type="match status" value="1"/>
</dbReference>
<dbReference type="GO" id="GO:0046872">
    <property type="term" value="F:metal ion binding"/>
    <property type="evidence" value="ECO:0007669"/>
    <property type="project" value="InterPro"/>
</dbReference>
<keyword evidence="7 11" id="KW-0658">Purine biosynthesis</keyword>
<comment type="caution">
    <text evidence="13">The sequence shown here is derived from an EMBL/GenBank/DDBJ whole genome shotgun (WGS) entry which is preliminary data.</text>
</comment>
<evidence type="ECO:0000256" key="5">
    <source>
        <dbReference type="ARBA" id="ARBA00021059"/>
    </source>
</evidence>
<dbReference type="Gene3D" id="3.30.1490.20">
    <property type="entry name" value="ATP-grasp fold, A domain"/>
    <property type="match status" value="1"/>
</dbReference>
<dbReference type="InterPro" id="IPR005875">
    <property type="entry name" value="PurK"/>
</dbReference>
<dbReference type="SUPFAM" id="SSF52255">
    <property type="entry name" value="N5-CAIR mutase (phosphoribosylaminoimidazole carboxylase, PurE)"/>
    <property type="match status" value="1"/>
</dbReference>
<dbReference type="GO" id="GO:0005524">
    <property type="term" value="F:ATP binding"/>
    <property type="evidence" value="ECO:0007669"/>
    <property type="project" value="UniProtKB-UniRule"/>
</dbReference>
<dbReference type="Pfam" id="PF17769">
    <property type="entry name" value="PurK_C"/>
    <property type="match status" value="1"/>
</dbReference>
<dbReference type="OrthoDB" id="15425at2759"/>
<dbReference type="GO" id="GO:0004638">
    <property type="term" value="F:phosphoribosylaminoimidazole carboxylase activity"/>
    <property type="evidence" value="ECO:0007669"/>
    <property type="project" value="UniProtKB-UniRule"/>
</dbReference>
<protein>
    <recommendedName>
        <fullName evidence="5 11">Phosphoribosylaminoimidazole carboxylase</fullName>
        <ecNumber evidence="4 11">4.1.1.21</ecNumber>
    </recommendedName>
</protein>
<dbReference type="SMART" id="SM01001">
    <property type="entry name" value="AIRC"/>
    <property type="match status" value="1"/>
</dbReference>
<evidence type="ECO:0000259" key="12">
    <source>
        <dbReference type="PROSITE" id="PS50975"/>
    </source>
</evidence>
<dbReference type="AlphaFoldDB" id="A0A545WDT2"/>
<reference evidence="13 14" key="1">
    <citation type="journal article" date="2019" name="Appl. Microbiol. Biotechnol.">
        <title>Genome sequence of Isaria javanica and comparative genome analysis insights into family S53 peptidase evolution in fungal entomopathogens.</title>
        <authorList>
            <person name="Lin R."/>
            <person name="Zhang X."/>
            <person name="Xin B."/>
            <person name="Zou M."/>
            <person name="Gao Y."/>
            <person name="Qin F."/>
            <person name="Hu Q."/>
            <person name="Xie B."/>
            <person name="Cheng X."/>
        </authorList>
    </citation>
    <scope>NUCLEOTIDE SEQUENCE [LARGE SCALE GENOMIC DNA]</scope>
    <source>
        <strain evidence="13 14">IJ1G</strain>
    </source>
</reference>
<proteinExistence type="inferred from homology"/>
<evidence type="ECO:0000256" key="4">
    <source>
        <dbReference type="ARBA" id="ARBA00012329"/>
    </source>
</evidence>
<comment type="pathway">
    <text evidence="2 11">Purine metabolism; IMP biosynthesis via de novo pathway; 5-amino-1-(5-phospho-D-ribosyl)imidazole-4-carboxylate from 5-amino-1-(5-phospho-D-ribosyl)imidazole (carboxylase route): step 1/1.</text>
</comment>
<keyword evidence="9 11" id="KW-0067">ATP-binding</keyword>
<dbReference type="STRING" id="43265.A0A545WDT2"/>
<dbReference type="Pfam" id="PF02222">
    <property type="entry name" value="ATP-grasp"/>
    <property type="match status" value="1"/>
</dbReference>
<dbReference type="InterPro" id="IPR016301">
    <property type="entry name" value="Ade2_fungi/plant"/>
</dbReference>
<dbReference type="Gene3D" id="3.40.50.20">
    <property type="match status" value="1"/>
</dbReference>
<dbReference type="InterPro" id="IPR016185">
    <property type="entry name" value="PreATP-grasp_dom_sf"/>
</dbReference>
<feature type="domain" description="ATP-grasp" evidence="12">
    <location>
        <begin position="120"/>
        <end position="317"/>
    </location>
</feature>
<comment type="catalytic activity">
    <reaction evidence="1 11">
        <text>5-amino-1-(5-phospho-D-ribosyl)imidazole-4-carboxylate + H(+) = 5-amino-1-(5-phospho-beta-D-ribosyl)imidazole + CO2</text>
        <dbReference type="Rhea" id="RHEA:10792"/>
        <dbReference type="ChEBI" id="CHEBI:15378"/>
        <dbReference type="ChEBI" id="CHEBI:16526"/>
        <dbReference type="ChEBI" id="CHEBI:77657"/>
        <dbReference type="ChEBI" id="CHEBI:137981"/>
        <dbReference type="EC" id="4.1.1.21"/>
    </reaction>
</comment>
<evidence type="ECO:0000313" key="14">
    <source>
        <dbReference type="Proteomes" id="UP000315783"/>
    </source>
</evidence>
<dbReference type="InterPro" id="IPR000031">
    <property type="entry name" value="PurE_dom"/>
</dbReference>
<organism evidence="13 14">
    <name type="scientific">Cordyceps javanica</name>
    <dbReference type="NCBI Taxonomy" id="43265"/>
    <lineage>
        <taxon>Eukaryota</taxon>
        <taxon>Fungi</taxon>
        <taxon>Dikarya</taxon>
        <taxon>Ascomycota</taxon>
        <taxon>Pezizomycotina</taxon>
        <taxon>Sordariomycetes</taxon>
        <taxon>Hypocreomycetidae</taxon>
        <taxon>Hypocreales</taxon>
        <taxon>Cordycipitaceae</taxon>
        <taxon>Cordyceps</taxon>
    </lineage>
</organism>
<dbReference type="HAMAP" id="MF_01929">
    <property type="entry name" value="PurE_classI"/>
    <property type="match status" value="1"/>
</dbReference>
<comment type="similarity">
    <text evidence="3 11">In the C-terminal section; belongs to the AIR carboxylase family. Class I subfamily.</text>
</comment>
<dbReference type="SUPFAM" id="SSF52440">
    <property type="entry name" value="PreATP-grasp domain"/>
    <property type="match status" value="1"/>
</dbReference>
<dbReference type="NCBIfam" id="TIGR01162">
    <property type="entry name" value="purE"/>
    <property type="match status" value="1"/>
</dbReference>
<accession>A0A545WDT2</accession>
<evidence type="ECO:0000313" key="13">
    <source>
        <dbReference type="EMBL" id="TQW00981.1"/>
    </source>
</evidence>
<dbReference type="PANTHER" id="PTHR11609">
    <property type="entry name" value="PURINE BIOSYNTHESIS PROTEIN 6/7, PUR6/7"/>
    <property type="match status" value="1"/>
</dbReference>
<evidence type="ECO:0000256" key="3">
    <source>
        <dbReference type="ARBA" id="ARBA00006114"/>
    </source>
</evidence>
<keyword evidence="8 11" id="KW-0210">Decarboxylase</keyword>
<dbReference type="Proteomes" id="UP000315783">
    <property type="component" value="Unassembled WGS sequence"/>
</dbReference>
<keyword evidence="6 11" id="KW-0547">Nucleotide-binding</keyword>
<dbReference type="GO" id="GO:0006189">
    <property type="term" value="P:'de novo' IMP biosynthetic process"/>
    <property type="evidence" value="ECO:0007669"/>
    <property type="project" value="UniProtKB-UniRule"/>
</dbReference>
<dbReference type="InterPro" id="IPR033747">
    <property type="entry name" value="PurE_ClassI"/>
</dbReference>
<dbReference type="InterPro" id="IPR011761">
    <property type="entry name" value="ATP-grasp"/>
</dbReference>
<dbReference type="Gene3D" id="3.30.470.20">
    <property type="entry name" value="ATP-grasp fold, B domain"/>
    <property type="match status" value="1"/>
</dbReference>
<dbReference type="UniPathway" id="UPA00074">
    <property type="reaction ID" value="UER00130"/>
</dbReference>